<dbReference type="EMBL" id="FOFB01000014">
    <property type="protein sequence ID" value="SEQ69022.1"/>
    <property type="molecule type" value="Genomic_DNA"/>
</dbReference>
<dbReference type="InterPro" id="IPR036709">
    <property type="entry name" value="Autotransporte_beta_dom_sf"/>
</dbReference>
<evidence type="ECO:0000313" key="3">
    <source>
        <dbReference type="Proteomes" id="UP000199021"/>
    </source>
</evidence>
<gene>
    <name evidence="2" type="ORF">SAMN05444359_11421</name>
</gene>
<name>A0A1H9I3E7_9BACT</name>
<dbReference type="Gene3D" id="2.40.160.20">
    <property type="match status" value="1"/>
</dbReference>
<dbReference type="InParanoid" id="A0A1H9I3E7"/>
<dbReference type="AlphaFoldDB" id="A0A1H9I3E7"/>
<proteinExistence type="predicted"/>
<evidence type="ECO:0000256" key="1">
    <source>
        <dbReference type="SAM" id="SignalP"/>
    </source>
</evidence>
<feature type="signal peptide" evidence="1">
    <location>
        <begin position="1"/>
        <end position="20"/>
    </location>
</feature>
<dbReference type="OrthoDB" id="1492051at2"/>
<protein>
    <recommendedName>
        <fullName evidence="4">Outer membrane protein beta-barrel domain-containing protein</fullName>
    </recommendedName>
</protein>
<dbReference type="Proteomes" id="UP000199021">
    <property type="component" value="Unassembled WGS sequence"/>
</dbReference>
<keyword evidence="1" id="KW-0732">Signal</keyword>
<evidence type="ECO:0000313" key="2">
    <source>
        <dbReference type="EMBL" id="SEQ69022.1"/>
    </source>
</evidence>
<feature type="chain" id="PRO_5011692160" description="Outer membrane protein beta-barrel domain-containing protein" evidence="1">
    <location>
        <begin position="21"/>
        <end position="236"/>
    </location>
</feature>
<dbReference type="RefSeq" id="WP_090169259.1">
    <property type="nucleotide sequence ID" value="NZ_FOFB01000014.1"/>
</dbReference>
<keyword evidence="3" id="KW-1185">Reference proteome</keyword>
<reference evidence="3" key="1">
    <citation type="submission" date="2016-10" db="EMBL/GenBank/DDBJ databases">
        <authorList>
            <person name="Varghese N."/>
            <person name="Submissions S."/>
        </authorList>
    </citation>
    <scope>NUCLEOTIDE SEQUENCE [LARGE SCALE GENOMIC DNA]</scope>
    <source>
        <strain evidence="3">DSM 24740</strain>
    </source>
</reference>
<dbReference type="SUPFAM" id="SSF103515">
    <property type="entry name" value="Autotransporter"/>
    <property type="match status" value="1"/>
</dbReference>
<sequence length="236" mass="26343">MSKSVVSLLFLLLISAYVSGQTDNRLSVEVQGSIGSYTTFSDFQEIVYTIEGQNYNRSNGNVTESDIVPYLSLGLNYQLTERLQLAPFVHYLFGKGTLYENDFVIFGVSDVNPVEQIFEAPADNEIEVLTAGVNVRYRLISLVGSHLYFGTGLAYATRSHFYRHEMDVDFGADRIAQSVDERFTTEKKSAVFIPVSAGLERAVSDRLTLTLNVQGFISPETEDRAWSAGLGLRYGW</sequence>
<evidence type="ECO:0008006" key="4">
    <source>
        <dbReference type="Google" id="ProtNLM"/>
    </source>
</evidence>
<accession>A0A1H9I3E7</accession>
<organism evidence="2 3">
    <name type="scientific">Neolewinella agarilytica</name>
    <dbReference type="NCBI Taxonomy" id="478744"/>
    <lineage>
        <taxon>Bacteria</taxon>
        <taxon>Pseudomonadati</taxon>
        <taxon>Bacteroidota</taxon>
        <taxon>Saprospiria</taxon>
        <taxon>Saprospirales</taxon>
        <taxon>Lewinellaceae</taxon>
        <taxon>Neolewinella</taxon>
    </lineage>
</organism>